<dbReference type="Pfam" id="PF09423">
    <property type="entry name" value="PhoD"/>
    <property type="match status" value="1"/>
</dbReference>
<proteinExistence type="predicted"/>
<dbReference type="PANTHER" id="PTHR33987:SF1">
    <property type="entry name" value="CALCINEURIN-LIKE METALLO-PHOSPHOESTERASE SUPERFAMILY PROTEIN"/>
    <property type="match status" value="1"/>
</dbReference>
<keyword evidence="3" id="KW-1185">Reference proteome</keyword>
<gene>
    <name evidence="2" type="ORF">SAMN02982985_03220</name>
</gene>
<accession>A0A1I4P294</accession>
<dbReference type="InterPro" id="IPR038607">
    <property type="entry name" value="PhoD-like_sf"/>
</dbReference>
<dbReference type="PANTHER" id="PTHR33987">
    <property type="entry name" value="CALCINEURIN-LIKE METALLO-PHOSPHOESTERASE SUPERFAMILY PROTEIN"/>
    <property type="match status" value="1"/>
</dbReference>
<dbReference type="Gene3D" id="3.60.21.70">
    <property type="entry name" value="PhoD-like phosphatase"/>
    <property type="match status" value="1"/>
</dbReference>
<organism evidence="2 3">
    <name type="scientific">Rugamonas rubra</name>
    <dbReference type="NCBI Taxonomy" id="758825"/>
    <lineage>
        <taxon>Bacteria</taxon>
        <taxon>Pseudomonadati</taxon>
        <taxon>Pseudomonadota</taxon>
        <taxon>Betaproteobacteria</taxon>
        <taxon>Burkholderiales</taxon>
        <taxon>Oxalobacteraceae</taxon>
        <taxon>Telluria group</taxon>
        <taxon>Rugamonas</taxon>
    </lineage>
</organism>
<evidence type="ECO:0000313" key="2">
    <source>
        <dbReference type="EMBL" id="SFM21869.1"/>
    </source>
</evidence>
<dbReference type="RefSeq" id="WP_093388713.1">
    <property type="nucleotide sequence ID" value="NZ_FOTW01000015.1"/>
</dbReference>
<feature type="domain" description="PhoD-like phosphatase metallophosphatase" evidence="1">
    <location>
        <begin position="4"/>
        <end position="230"/>
    </location>
</feature>
<name>A0A1I4P294_9BURK</name>
<dbReference type="SUPFAM" id="SSF56300">
    <property type="entry name" value="Metallo-dependent phosphatases"/>
    <property type="match status" value="1"/>
</dbReference>
<dbReference type="EMBL" id="FOTW01000015">
    <property type="protein sequence ID" value="SFM21869.1"/>
    <property type="molecule type" value="Genomic_DNA"/>
</dbReference>
<protein>
    <submittedName>
        <fullName evidence="2">PhoD-like phosphatase</fullName>
    </submittedName>
</protein>
<dbReference type="InterPro" id="IPR018946">
    <property type="entry name" value="PhoD-like_MPP"/>
</dbReference>
<evidence type="ECO:0000259" key="1">
    <source>
        <dbReference type="Pfam" id="PF09423"/>
    </source>
</evidence>
<dbReference type="OrthoDB" id="327733at2"/>
<sequence length="299" mass="33261">MKIAVASCTKLQQINPQPVWLEILNEKPDVLVLAGDNIYLEHDHHDDPELLRAELDVLYKKQFAEPNFKSLLSDIRDRNAKLLAVYDDHDFLGNNRYGGDSSPALRDAARAAFVHAFGADVDGANIYRKLSAGPADIFLLDERYYRTEPATSAHDRDAILGAQQWDWFEKGLAASHANFVVVVSSTTFHRFGDESWEQYPTAFGRMRGLLQGRQGAMIVSGDVHRNALYDDSGVLEVVSSGVARKGLVFGAARKNYGILTFTEAAVNIELRGLKAGDRYNATIARSNWRLDQASDLYNG</sequence>
<dbReference type="STRING" id="758825.SAMN02982985_03220"/>
<evidence type="ECO:0000313" key="3">
    <source>
        <dbReference type="Proteomes" id="UP000199470"/>
    </source>
</evidence>
<dbReference type="InterPro" id="IPR029052">
    <property type="entry name" value="Metallo-depent_PP-like"/>
</dbReference>
<dbReference type="Proteomes" id="UP000199470">
    <property type="component" value="Unassembled WGS sequence"/>
</dbReference>
<dbReference type="AlphaFoldDB" id="A0A1I4P294"/>
<reference evidence="2 3" key="1">
    <citation type="submission" date="2016-10" db="EMBL/GenBank/DDBJ databases">
        <authorList>
            <person name="de Groot N.N."/>
        </authorList>
    </citation>
    <scope>NUCLEOTIDE SEQUENCE [LARGE SCALE GENOMIC DNA]</scope>
    <source>
        <strain evidence="2 3">ATCC 43154</strain>
    </source>
</reference>